<keyword evidence="2" id="KW-1277">Toxin-antitoxin system</keyword>
<name>A0A7J0BN58_9BACT</name>
<evidence type="ECO:0000313" key="4">
    <source>
        <dbReference type="Proteomes" id="UP000503840"/>
    </source>
</evidence>
<evidence type="ECO:0000313" key="3">
    <source>
        <dbReference type="EMBL" id="GFM34565.1"/>
    </source>
</evidence>
<dbReference type="InterPro" id="IPR051803">
    <property type="entry name" value="TA_system_RelE-like_toxin"/>
</dbReference>
<gene>
    <name evidence="3" type="ORF">DSM101010T_29300</name>
</gene>
<dbReference type="SUPFAM" id="SSF143011">
    <property type="entry name" value="RelE-like"/>
    <property type="match status" value="1"/>
</dbReference>
<proteinExistence type="inferred from homology"/>
<dbReference type="Gene3D" id="3.30.2310.20">
    <property type="entry name" value="RelE-like"/>
    <property type="match status" value="1"/>
</dbReference>
<dbReference type="InterPro" id="IPR035093">
    <property type="entry name" value="RelE/ParE_toxin_dom_sf"/>
</dbReference>
<dbReference type="EMBL" id="BLVO01000016">
    <property type="protein sequence ID" value="GFM34565.1"/>
    <property type="molecule type" value="Genomic_DNA"/>
</dbReference>
<evidence type="ECO:0008006" key="5">
    <source>
        <dbReference type="Google" id="ProtNLM"/>
    </source>
</evidence>
<sequence length="108" mass="12199">MKRYALEITVHAQDDLGDIGEYIESRDGEEQAHAVLDSLLEAVHSLQSLPERGNHPPEMKRLGLTGVRELHVMSYRVLYQIAAGTVYVVAFISARRDVQAQLSERLLR</sequence>
<accession>A0A7J0BN58</accession>
<evidence type="ECO:0000256" key="1">
    <source>
        <dbReference type="ARBA" id="ARBA00006226"/>
    </source>
</evidence>
<dbReference type="PANTHER" id="PTHR33755">
    <property type="entry name" value="TOXIN PARE1-RELATED"/>
    <property type="match status" value="1"/>
</dbReference>
<organism evidence="3 4">
    <name type="scientific">Desulfovibrio subterraneus</name>
    <dbReference type="NCBI Taxonomy" id="2718620"/>
    <lineage>
        <taxon>Bacteria</taxon>
        <taxon>Pseudomonadati</taxon>
        <taxon>Thermodesulfobacteriota</taxon>
        <taxon>Desulfovibrionia</taxon>
        <taxon>Desulfovibrionales</taxon>
        <taxon>Desulfovibrionaceae</taxon>
        <taxon>Desulfovibrio</taxon>
    </lineage>
</organism>
<dbReference type="InterPro" id="IPR007712">
    <property type="entry name" value="RelE/ParE_toxin"/>
</dbReference>
<reference evidence="3 4" key="1">
    <citation type="submission" date="2020-05" db="EMBL/GenBank/DDBJ databases">
        <title>Draft genome sequence of Desulfovibrio sp. strain HN2T.</title>
        <authorList>
            <person name="Ueno A."/>
            <person name="Tamazawa S."/>
            <person name="Tamamura S."/>
            <person name="Murakami T."/>
            <person name="Kiyama T."/>
            <person name="Inomata H."/>
            <person name="Amano Y."/>
            <person name="Miyakawa K."/>
            <person name="Tamaki H."/>
            <person name="Naganuma T."/>
            <person name="Kaneko K."/>
        </authorList>
    </citation>
    <scope>NUCLEOTIDE SEQUENCE [LARGE SCALE GENOMIC DNA]</scope>
    <source>
        <strain evidence="3 4">HN2</strain>
    </source>
</reference>
<dbReference type="RefSeq" id="WP_174406249.1">
    <property type="nucleotide sequence ID" value="NZ_BLVO01000016.1"/>
</dbReference>
<dbReference type="Pfam" id="PF05016">
    <property type="entry name" value="ParE_toxin"/>
    <property type="match status" value="1"/>
</dbReference>
<keyword evidence="4" id="KW-1185">Reference proteome</keyword>
<protein>
    <recommendedName>
        <fullName evidence="5">Death on curing protein, Doc toxin</fullName>
    </recommendedName>
</protein>
<dbReference type="AlphaFoldDB" id="A0A7J0BN58"/>
<dbReference type="Proteomes" id="UP000503840">
    <property type="component" value="Unassembled WGS sequence"/>
</dbReference>
<comment type="caution">
    <text evidence="3">The sequence shown here is derived from an EMBL/GenBank/DDBJ whole genome shotgun (WGS) entry which is preliminary data.</text>
</comment>
<evidence type="ECO:0000256" key="2">
    <source>
        <dbReference type="ARBA" id="ARBA00022649"/>
    </source>
</evidence>
<comment type="similarity">
    <text evidence="1">Belongs to the RelE toxin family.</text>
</comment>